<sequence length="109" mass="12352">MSCGCKFASLSQPKHEPSKKVARKASCSIPSWFLVKDYSLFMHNLIPMMNKQALEDNIMEVKEYCMLSTVGDSEPTLKTTHLLKPIANSIDETILKRKQTDPSKKATYK</sequence>
<evidence type="ECO:0000313" key="2">
    <source>
        <dbReference type="EnsemblPlants" id="KEH22177"/>
    </source>
</evidence>
<gene>
    <name evidence="1" type="ordered locus">MTR_7g033970</name>
</gene>
<dbReference type="HOGENOM" id="CLU_2187880_0_0_1"/>
<dbReference type="Proteomes" id="UP000002051">
    <property type="component" value="Unassembled WGS sequence"/>
</dbReference>
<dbReference type="EnsemblPlants" id="KEH22177">
    <property type="protein sequence ID" value="KEH22177"/>
    <property type="gene ID" value="MTR_7g033970"/>
</dbReference>
<dbReference type="EMBL" id="CM001223">
    <property type="protein sequence ID" value="KEH22177.1"/>
    <property type="molecule type" value="Genomic_DNA"/>
</dbReference>
<name>A0A072TXK7_MEDTR</name>
<keyword evidence="3" id="KW-1185">Reference proteome</keyword>
<evidence type="ECO:0000313" key="1">
    <source>
        <dbReference type="EMBL" id="KEH22177.1"/>
    </source>
</evidence>
<reference evidence="1 3" key="1">
    <citation type="journal article" date="2011" name="Nature">
        <title>The Medicago genome provides insight into the evolution of rhizobial symbioses.</title>
        <authorList>
            <person name="Young N.D."/>
            <person name="Debelle F."/>
            <person name="Oldroyd G.E."/>
            <person name="Geurts R."/>
            <person name="Cannon S.B."/>
            <person name="Udvardi M.K."/>
            <person name="Benedito V.A."/>
            <person name="Mayer K.F."/>
            <person name="Gouzy J."/>
            <person name="Schoof H."/>
            <person name="Van de Peer Y."/>
            <person name="Proost S."/>
            <person name="Cook D.R."/>
            <person name="Meyers B.C."/>
            <person name="Spannagl M."/>
            <person name="Cheung F."/>
            <person name="De Mita S."/>
            <person name="Krishnakumar V."/>
            <person name="Gundlach H."/>
            <person name="Zhou S."/>
            <person name="Mudge J."/>
            <person name="Bharti A.K."/>
            <person name="Murray J.D."/>
            <person name="Naoumkina M.A."/>
            <person name="Rosen B."/>
            <person name="Silverstein K.A."/>
            <person name="Tang H."/>
            <person name="Rombauts S."/>
            <person name="Zhao P.X."/>
            <person name="Zhou P."/>
            <person name="Barbe V."/>
            <person name="Bardou P."/>
            <person name="Bechner M."/>
            <person name="Bellec A."/>
            <person name="Berger A."/>
            <person name="Berges H."/>
            <person name="Bidwell S."/>
            <person name="Bisseling T."/>
            <person name="Choisne N."/>
            <person name="Couloux A."/>
            <person name="Denny R."/>
            <person name="Deshpande S."/>
            <person name="Dai X."/>
            <person name="Doyle J.J."/>
            <person name="Dudez A.M."/>
            <person name="Farmer A.D."/>
            <person name="Fouteau S."/>
            <person name="Franken C."/>
            <person name="Gibelin C."/>
            <person name="Gish J."/>
            <person name="Goldstein S."/>
            <person name="Gonzalez A.J."/>
            <person name="Green P.J."/>
            <person name="Hallab A."/>
            <person name="Hartog M."/>
            <person name="Hua A."/>
            <person name="Humphray S.J."/>
            <person name="Jeong D.H."/>
            <person name="Jing Y."/>
            <person name="Jocker A."/>
            <person name="Kenton S.M."/>
            <person name="Kim D.J."/>
            <person name="Klee K."/>
            <person name="Lai H."/>
            <person name="Lang C."/>
            <person name="Lin S."/>
            <person name="Macmil S.L."/>
            <person name="Magdelenat G."/>
            <person name="Matthews L."/>
            <person name="McCorrison J."/>
            <person name="Monaghan E.L."/>
            <person name="Mun J.H."/>
            <person name="Najar F.Z."/>
            <person name="Nicholson C."/>
            <person name="Noirot C."/>
            <person name="O'Bleness M."/>
            <person name="Paule C.R."/>
            <person name="Poulain J."/>
            <person name="Prion F."/>
            <person name="Qin B."/>
            <person name="Qu C."/>
            <person name="Retzel E.F."/>
            <person name="Riddle C."/>
            <person name="Sallet E."/>
            <person name="Samain S."/>
            <person name="Samson N."/>
            <person name="Sanders I."/>
            <person name="Saurat O."/>
            <person name="Scarpelli C."/>
            <person name="Schiex T."/>
            <person name="Segurens B."/>
            <person name="Severin A.J."/>
            <person name="Sherrier D.J."/>
            <person name="Shi R."/>
            <person name="Sims S."/>
            <person name="Singer S.R."/>
            <person name="Sinharoy S."/>
            <person name="Sterck L."/>
            <person name="Viollet A."/>
            <person name="Wang B.B."/>
            <person name="Wang K."/>
            <person name="Wang M."/>
            <person name="Wang X."/>
            <person name="Warfsmann J."/>
            <person name="Weissenbach J."/>
            <person name="White D.D."/>
            <person name="White J.D."/>
            <person name="Wiley G.B."/>
            <person name="Wincker P."/>
            <person name="Xing Y."/>
            <person name="Yang L."/>
            <person name="Yao Z."/>
            <person name="Ying F."/>
            <person name="Zhai J."/>
            <person name="Zhou L."/>
            <person name="Zuber A."/>
            <person name="Denarie J."/>
            <person name="Dixon R.A."/>
            <person name="May G.D."/>
            <person name="Schwartz D.C."/>
            <person name="Rogers J."/>
            <person name="Quetier F."/>
            <person name="Town C.D."/>
            <person name="Roe B.A."/>
        </authorList>
    </citation>
    <scope>NUCLEOTIDE SEQUENCE [LARGE SCALE GENOMIC DNA]</scope>
    <source>
        <strain evidence="1">A17</strain>
        <strain evidence="2 3">cv. Jemalong A17</strain>
    </source>
</reference>
<accession>A0A072TXK7</accession>
<evidence type="ECO:0000313" key="3">
    <source>
        <dbReference type="Proteomes" id="UP000002051"/>
    </source>
</evidence>
<protein>
    <submittedName>
        <fullName evidence="1 2">Uncharacterized protein</fullName>
    </submittedName>
</protein>
<reference evidence="1 3" key="2">
    <citation type="journal article" date="2014" name="BMC Genomics">
        <title>An improved genome release (version Mt4.0) for the model legume Medicago truncatula.</title>
        <authorList>
            <person name="Tang H."/>
            <person name="Krishnakumar V."/>
            <person name="Bidwell S."/>
            <person name="Rosen B."/>
            <person name="Chan A."/>
            <person name="Zhou S."/>
            <person name="Gentzbittel L."/>
            <person name="Childs K.L."/>
            <person name="Yandell M."/>
            <person name="Gundlach H."/>
            <person name="Mayer K.F."/>
            <person name="Schwartz D.C."/>
            <person name="Town C.D."/>
        </authorList>
    </citation>
    <scope>GENOME REANNOTATION</scope>
    <source>
        <strain evidence="1">A17</strain>
        <strain evidence="2 3">cv. Jemalong A17</strain>
    </source>
</reference>
<proteinExistence type="predicted"/>
<dbReference type="AlphaFoldDB" id="A0A072TXK7"/>
<reference evidence="2" key="3">
    <citation type="submission" date="2015-04" db="UniProtKB">
        <authorList>
            <consortium name="EnsemblPlants"/>
        </authorList>
    </citation>
    <scope>IDENTIFICATION</scope>
    <source>
        <strain evidence="2">cv. Jemalong A17</strain>
    </source>
</reference>
<organism evidence="1 3">
    <name type="scientific">Medicago truncatula</name>
    <name type="common">Barrel medic</name>
    <name type="synonym">Medicago tribuloides</name>
    <dbReference type="NCBI Taxonomy" id="3880"/>
    <lineage>
        <taxon>Eukaryota</taxon>
        <taxon>Viridiplantae</taxon>
        <taxon>Streptophyta</taxon>
        <taxon>Embryophyta</taxon>
        <taxon>Tracheophyta</taxon>
        <taxon>Spermatophyta</taxon>
        <taxon>Magnoliopsida</taxon>
        <taxon>eudicotyledons</taxon>
        <taxon>Gunneridae</taxon>
        <taxon>Pentapetalae</taxon>
        <taxon>rosids</taxon>
        <taxon>fabids</taxon>
        <taxon>Fabales</taxon>
        <taxon>Fabaceae</taxon>
        <taxon>Papilionoideae</taxon>
        <taxon>50 kb inversion clade</taxon>
        <taxon>NPAAA clade</taxon>
        <taxon>Hologalegina</taxon>
        <taxon>IRL clade</taxon>
        <taxon>Trifolieae</taxon>
        <taxon>Medicago</taxon>
    </lineage>
</organism>